<dbReference type="EMBL" id="JAPEUX010000002">
    <property type="protein sequence ID" value="KAJ4358700.1"/>
    <property type="molecule type" value="Genomic_DNA"/>
</dbReference>
<dbReference type="Pfam" id="PF00550">
    <property type="entry name" value="PP-binding"/>
    <property type="match status" value="1"/>
</dbReference>
<evidence type="ECO:0000259" key="4">
    <source>
        <dbReference type="Pfam" id="PF00550"/>
    </source>
</evidence>
<dbReference type="Pfam" id="PF00501">
    <property type="entry name" value="AMP-binding"/>
    <property type="match status" value="1"/>
</dbReference>
<sequence length="1055" mass="116434">MKTAEDKPLIAGGSNDDIFTIDELIKRRAAELRGSPLLCYPREGLTDHEEHSAEAIDRYVDAAVEALQQRGLQPADPDLEQAPSVGIMAHSSLAFIITLLGLNRLGYAALLLSTRLASPALQSLLQAADCSTILTTSHFYDVLAEVQTLQDLKVIEMLKHEDYYGVEAPVFQRKYDPHRENPKRAVIIHSSGSTGLPKPIYLTHRSCIAAFGTNLDRKALMTQPLFHSFGFYETFRSIYSGKPMYYVNYNYPLTKQNLLATLGHVKPDLLFCVPYVLKLLADSDEGIRCLADIDLIMYGGSACPDDLGDKLVKHGVNVCANYGATETGRVMTSVRPKGDNAWNYLRILPQVKQFLLMDEIAPGIFECVALDGLKSKSTVNSDDPPNAFRTRDLFMQHPSNPDFWKYVSRLDDRLTLVNGEKVLPIPIEGRIRQEGLVQEAIVFGDGKVIPGILIIKADAASHMSDDEFLQHIWPSVEDANARAESFSRIPQELVVVLPAGTKYATTDKSTFIRAQVYEQFKQQIYDAYERFENNTGGSIALPLQELEAYLLRRFREQLDVALESPETDFFAFGIDSLQCLKMWSLIKKEIDLGGRQAQVGQNVLYETGNVASLARYLDGLRNGTQEDVQDQEQVMRDLIDKYSSFDTFTWPSPEKHVVLLTGVTGGLGAHLLAQLLQHPHISSIWTLVRAPSDLTALQRTLHSLSSRGLSLSQSQLQKITALPSDLSKPDFGLPPKRLQDLRSKLTLVIHSAWAVNFNISVSSFENEHIAAVQNFINLCQSTTHGSPARFYYCSSVSSAGGTPRPGIVPERAVPSIAHVQKTGYARSKYVAESIVLAAAKHGAHARVLRIGQLIGDTSVGAWNTTEGIPLMIQTAQTVGALPALDEEMSWLPVDYAAGIILDLCDVSPLSVVSNSEPARETRPDLVYHVLNPTRFHWTRDMLPALSAAGLAFETLPTERWMEKLRASDSDPERNPPIKLLGWFESKYGRGASKAKGALVYETKETGRKSATVGKVPDVTEVGFVRLMVERLKGSGNGVRAGVRWSSGELGGGRGS</sequence>
<dbReference type="OrthoDB" id="429813at2759"/>
<dbReference type="InterPro" id="IPR020845">
    <property type="entry name" value="AMP-binding_CS"/>
</dbReference>
<evidence type="ECO:0008006" key="8">
    <source>
        <dbReference type="Google" id="ProtNLM"/>
    </source>
</evidence>
<keyword evidence="2" id="KW-0597">Phosphoprotein</keyword>
<evidence type="ECO:0000313" key="6">
    <source>
        <dbReference type="EMBL" id="KAJ4358700.1"/>
    </source>
</evidence>
<dbReference type="GeneID" id="80906814"/>
<dbReference type="Proteomes" id="UP001140513">
    <property type="component" value="Unassembled WGS sequence"/>
</dbReference>
<accession>A0A9W9CF87</accession>
<dbReference type="InterPro" id="IPR036736">
    <property type="entry name" value="ACP-like_sf"/>
</dbReference>
<dbReference type="AlphaFoldDB" id="A0A9W9CF87"/>
<feature type="domain" description="AMP-dependent synthetase/ligase" evidence="3">
    <location>
        <begin position="40"/>
        <end position="341"/>
    </location>
</feature>
<name>A0A9W9CF87_9PLEO</name>
<dbReference type="Gene3D" id="3.40.50.12780">
    <property type="entry name" value="N-terminal domain of ligase-like"/>
    <property type="match status" value="1"/>
</dbReference>
<dbReference type="PROSITE" id="PS00455">
    <property type="entry name" value="AMP_BINDING"/>
    <property type="match status" value="1"/>
</dbReference>
<evidence type="ECO:0000256" key="2">
    <source>
        <dbReference type="ARBA" id="ARBA00022553"/>
    </source>
</evidence>
<gene>
    <name evidence="6" type="ORF">N0V89_003284</name>
</gene>
<dbReference type="Gene3D" id="3.40.50.720">
    <property type="entry name" value="NAD(P)-binding Rossmann-like Domain"/>
    <property type="match status" value="1"/>
</dbReference>
<feature type="domain" description="Thioester reductase (TE)" evidence="5">
    <location>
        <begin position="660"/>
        <end position="898"/>
    </location>
</feature>
<evidence type="ECO:0000313" key="7">
    <source>
        <dbReference type="Proteomes" id="UP001140513"/>
    </source>
</evidence>
<dbReference type="RefSeq" id="XP_056075559.1">
    <property type="nucleotide sequence ID" value="XM_056212086.1"/>
</dbReference>
<dbReference type="PANTHER" id="PTHR43439:SF2">
    <property type="entry name" value="ENZYME, PUTATIVE (JCVI)-RELATED"/>
    <property type="match status" value="1"/>
</dbReference>
<keyword evidence="1" id="KW-0596">Phosphopantetheine</keyword>
<feature type="domain" description="Carrier" evidence="4">
    <location>
        <begin position="549"/>
        <end position="617"/>
    </location>
</feature>
<dbReference type="Pfam" id="PF23562">
    <property type="entry name" value="AMP-binding_C_3"/>
    <property type="match status" value="1"/>
</dbReference>
<evidence type="ECO:0000259" key="3">
    <source>
        <dbReference type="Pfam" id="PF00501"/>
    </source>
</evidence>
<evidence type="ECO:0000256" key="1">
    <source>
        <dbReference type="ARBA" id="ARBA00022450"/>
    </source>
</evidence>
<dbReference type="InterPro" id="IPR042099">
    <property type="entry name" value="ANL_N_sf"/>
</dbReference>
<keyword evidence="7" id="KW-1185">Reference proteome</keyword>
<dbReference type="Pfam" id="PF07993">
    <property type="entry name" value="NAD_binding_4"/>
    <property type="match status" value="1"/>
</dbReference>
<dbReference type="InterPro" id="IPR036291">
    <property type="entry name" value="NAD(P)-bd_dom_sf"/>
</dbReference>
<reference evidence="6" key="1">
    <citation type="submission" date="2022-10" db="EMBL/GenBank/DDBJ databases">
        <title>Tapping the CABI collections for fungal endophytes: first genome assemblies for Collariella, Neodidymelliopsis, Ascochyta clinopodiicola, Didymella pomorum, Didymosphaeria variabile, Neocosmospora piperis and Neocucurbitaria cava.</title>
        <authorList>
            <person name="Hill R."/>
        </authorList>
    </citation>
    <scope>NUCLEOTIDE SEQUENCE</scope>
    <source>
        <strain evidence="6">IMI 356815</strain>
    </source>
</reference>
<dbReference type="InterPro" id="IPR051414">
    <property type="entry name" value="Adenylate-forming_Reductase"/>
</dbReference>
<organism evidence="6 7">
    <name type="scientific">Didymosphaeria variabile</name>
    <dbReference type="NCBI Taxonomy" id="1932322"/>
    <lineage>
        <taxon>Eukaryota</taxon>
        <taxon>Fungi</taxon>
        <taxon>Dikarya</taxon>
        <taxon>Ascomycota</taxon>
        <taxon>Pezizomycotina</taxon>
        <taxon>Dothideomycetes</taxon>
        <taxon>Pleosporomycetidae</taxon>
        <taxon>Pleosporales</taxon>
        <taxon>Massarineae</taxon>
        <taxon>Didymosphaeriaceae</taxon>
        <taxon>Didymosphaeria</taxon>
    </lineage>
</organism>
<dbReference type="InterPro" id="IPR000873">
    <property type="entry name" value="AMP-dep_synth/lig_dom"/>
</dbReference>
<dbReference type="PANTHER" id="PTHR43439">
    <property type="entry name" value="PHENYLACETATE-COENZYME A LIGASE"/>
    <property type="match status" value="1"/>
</dbReference>
<dbReference type="SUPFAM" id="SSF47336">
    <property type="entry name" value="ACP-like"/>
    <property type="match status" value="1"/>
</dbReference>
<dbReference type="InterPro" id="IPR009081">
    <property type="entry name" value="PP-bd_ACP"/>
</dbReference>
<protein>
    <recommendedName>
        <fullName evidence="8">Acetyl-CoA synthetase-like protein</fullName>
    </recommendedName>
</protein>
<dbReference type="InterPro" id="IPR013120">
    <property type="entry name" value="FAR_NAD-bd"/>
</dbReference>
<dbReference type="SUPFAM" id="SSF51735">
    <property type="entry name" value="NAD(P)-binding Rossmann-fold domains"/>
    <property type="match status" value="1"/>
</dbReference>
<proteinExistence type="predicted"/>
<comment type="caution">
    <text evidence="6">The sequence shown here is derived from an EMBL/GenBank/DDBJ whole genome shotgun (WGS) entry which is preliminary data.</text>
</comment>
<dbReference type="SUPFAM" id="SSF56801">
    <property type="entry name" value="Acetyl-CoA synthetase-like"/>
    <property type="match status" value="1"/>
</dbReference>
<evidence type="ECO:0000259" key="5">
    <source>
        <dbReference type="Pfam" id="PF07993"/>
    </source>
</evidence>
<dbReference type="Gene3D" id="1.10.1200.10">
    <property type="entry name" value="ACP-like"/>
    <property type="match status" value="1"/>
</dbReference>